<feature type="chain" id="PRO_5043752574" description="Secreted protein" evidence="1">
    <location>
        <begin position="19"/>
        <end position="100"/>
    </location>
</feature>
<dbReference type="AlphaFoldDB" id="A0AAV3Y4S6"/>
<evidence type="ECO:0000256" key="1">
    <source>
        <dbReference type="SAM" id="SignalP"/>
    </source>
</evidence>
<organism evidence="2 3">
    <name type="scientific">Plakobranchus ocellatus</name>
    <dbReference type="NCBI Taxonomy" id="259542"/>
    <lineage>
        <taxon>Eukaryota</taxon>
        <taxon>Metazoa</taxon>
        <taxon>Spiralia</taxon>
        <taxon>Lophotrochozoa</taxon>
        <taxon>Mollusca</taxon>
        <taxon>Gastropoda</taxon>
        <taxon>Heterobranchia</taxon>
        <taxon>Euthyneura</taxon>
        <taxon>Panpulmonata</taxon>
        <taxon>Sacoglossa</taxon>
        <taxon>Placobranchoidea</taxon>
        <taxon>Plakobranchidae</taxon>
        <taxon>Plakobranchus</taxon>
    </lineage>
</organism>
<feature type="signal peptide" evidence="1">
    <location>
        <begin position="1"/>
        <end position="18"/>
    </location>
</feature>
<reference evidence="2 3" key="1">
    <citation type="journal article" date="2021" name="Elife">
        <title>Chloroplast acquisition without the gene transfer in kleptoplastic sea slugs, Plakobranchus ocellatus.</title>
        <authorList>
            <person name="Maeda T."/>
            <person name="Takahashi S."/>
            <person name="Yoshida T."/>
            <person name="Shimamura S."/>
            <person name="Takaki Y."/>
            <person name="Nagai Y."/>
            <person name="Toyoda A."/>
            <person name="Suzuki Y."/>
            <person name="Arimoto A."/>
            <person name="Ishii H."/>
            <person name="Satoh N."/>
            <person name="Nishiyama T."/>
            <person name="Hasebe M."/>
            <person name="Maruyama T."/>
            <person name="Minagawa J."/>
            <person name="Obokata J."/>
            <person name="Shigenobu S."/>
        </authorList>
    </citation>
    <scope>NUCLEOTIDE SEQUENCE [LARGE SCALE GENOMIC DNA]</scope>
</reference>
<protein>
    <recommendedName>
        <fullName evidence="4">Secreted protein</fullName>
    </recommendedName>
</protein>
<dbReference type="Proteomes" id="UP000735302">
    <property type="component" value="Unassembled WGS sequence"/>
</dbReference>
<evidence type="ECO:0000313" key="3">
    <source>
        <dbReference type="Proteomes" id="UP000735302"/>
    </source>
</evidence>
<keyword evidence="1" id="KW-0732">Signal</keyword>
<dbReference type="EMBL" id="BLXT01000474">
    <property type="protein sequence ID" value="GFN77441.1"/>
    <property type="molecule type" value="Genomic_DNA"/>
</dbReference>
<accession>A0AAV3Y4S6</accession>
<evidence type="ECO:0000313" key="2">
    <source>
        <dbReference type="EMBL" id="GFN77441.1"/>
    </source>
</evidence>
<gene>
    <name evidence="2" type="ORF">PoB_000394700</name>
</gene>
<keyword evidence="3" id="KW-1185">Reference proteome</keyword>
<name>A0AAV3Y4S6_9GAST</name>
<proteinExistence type="predicted"/>
<sequence length="100" mass="11547">MKSCALVKLAWFLYIVCPHDGDLRFSGPPQGQGTCGRLEPAIELSLKISGRFRYPLCHRHLRFGEQIVNKPALYFESIFLWQSEVGRKVRENSEAYDDMK</sequence>
<comment type="caution">
    <text evidence="2">The sequence shown here is derived from an EMBL/GenBank/DDBJ whole genome shotgun (WGS) entry which is preliminary data.</text>
</comment>
<evidence type="ECO:0008006" key="4">
    <source>
        <dbReference type="Google" id="ProtNLM"/>
    </source>
</evidence>